<evidence type="ECO:0000256" key="1">
    <source>
        <dbReference type="SAM" id="Phobius"/>
    </source>
</evidence>
<keyword evidence="1" id="KW-1133">Transmembrane helix</keyword>
<keyword evidence="3" id="KW-1185">Reference proteome</keyword>
<name>A0ABN7RY15_OIKDI</name>
<gene>
    <name evidence="2" type="ORF">OKIOD_LOCUS3507</name>
</gene>
<keyword evidence="1" id="KW-0472">Membrane</keyword>
<dbReference type="Proteomes" id="UP001158576">
    <property type="component" value="Chromosome PAR"/>
</dbReference>
<sequence length="99" mass="11599">MPVKWVEMFKFKKQMDKEIEDAEAERLNPDIDIYSAEEIDPDWWNANAHWAIAAIAGIMLLLSVFVTLGCLYYLYRRDRESGDHSFQLPLDVVCEQDDD</sequence>
<dbReference type="EMBL" id="OU015568">
    <property type="protein sequence ID" value="CAG5088728.1"/>
    <property type="molecule type" value="Genomic_DNA"/>
</dbReference>
<keyword evidence="1" id="KW-0812">Transmembrane</keyword>
<evidence type="ECO:0000313" key="3">
    <source>
        <dbReference type="Proteomes" id="UP001158576"/>
    </source>
</evidence>
<evidence type="ECO:0000313" key="2">
    <source>
        <dbReference type="EMBL" id="CAG5088728.1"/>
    </source>
</evidence>
<proteinExistence type="predicted"/>
<organism evidence="2 3">
    <name type="scientific">Oikopleura dioica</name>
    <name type="common">Tunicate</name>
    <dbReference type="NCBI Taxonomy" id="34765"/>
    <lineage>
        <taxon>Eukaryota</taxon>
        <taxon>Metazoa</taxon>
        <taxon>Chordata</taxon>
        <taxon>Tunicata</taxon>
        <taxon>Appendicularia</taxon>
        <taxon>Copelata</taxon>
        <taxon>Oikopleuridae</taxon>
        <taxon>Oikopleura</taxon>
    </lineage>
</organism>
<accession>A0ABN7RY15</accession>
<feature type="transmembrane region" description="Helical" evidence="1">
    <location>
        <begin position="50"/>
        <end position="75"/>
    </location>
</feature>
<reference evidence="2 3" key="1">
    <citation type="submission" date="2021-04" db="EMBL/GenBank/DDBJ databases">
        <authorList>
            <person name="Bliznina A."/>
        </authorList>
    </citation>
    <scope>NUCLEOTIDE SEQUENCE [LARGE SCALE GENOMIC DNA]</scope>
</reference>
<protein>
    <submittedName>
        <fullName evidence="2">Oidioi.mRNA.OKI2018_I69.PAR.g11949.t2.cds</fullName>
    </submittedName>
</protein>